<dbReference type="GO" id="GO:0005509">
    <property type="term" value="F:calcium ion binding"/>
    <property type="evidence" value="ECO:0007669"/>
    <property type="project" value="InterPro"/>
</dbReference>
<reference evidence="4 5" key="1">
    <citation type="submission" date="2017-08" db="EMBL/GenBank/DDBJ databases">
        <title>Acidophilic green algal genome provides insights into adaptation to an acidic environment.</title>
        <authorList>
            <person name="Hirooka S."/>
            <person name="Hirose Y."/>
            <person name="Kanesaki Y."/>
            <person name="Higuchi S."/>
            <person name="Fujiwara T."/>
            <person name="Onuma R."/>
            <person name="Era A."/>
            <person name="Ohbayashi R."/>
            <person name="Uzuka A."/>
            <person name="Nozaki H."/>
            <person name="Yoshikawa H."/>
            <person name="Miyagishima S.Y."/>
        </authorList>
    </citation>
    <scope>NUCLEOTIDE SEQUENCE [LARGE SCALE GENOMIC DNA]</scope>
    <source>
        <strain evidence="4 5">NIES-2499</strain>
    </source>
</reference>
<proteinExistence type="predicted"/>
<evidence type="ECO:0000256" key="1">
    <source>
        <dbReference type="ARBA" id="ARBA00022837"/>
    </source>
</evidence>
<dbReference type="InterPro" id="IPR018247">
    <property type="entry name" value="EF_Hand_1_Ca_BS"/>
</dbReference>
<evidence type="ECO:0000313" key="4">
    <source>
        <dbReference type="EMBL" id="GAX82780.1"/>
    </source>
</evidence>
<sequence>MNVTSSIPSSSHFLSLPPGIAISPVPPRSDFKPYNSPSVSPSTAPYQRLVVISSRVYQPMKVALSVLPRVGVVVYDWSQTLNEILVSIDRILGSSSSKVTSIALVAPGHKPGSVSLVDGVTATVARLRQDPQLLQFWRRLSGMVRANDFNDGRRIDLIGCRVAEAPAEGAALLRELWIQTAVPFTAADDALRGYLLSTFVEDPLSGSISLISSRVPGLDLYFNRDKLFKDADRSGVHIMVHQLGEHPAQFESVIRNTLPGFRHQSQGGERTVLSSQQQDDSENQQRSSAAMIVTSDGSSGMSRPAAALNATVNEATSIERDVFRQFVSRLGELGLSVDTLFQKYDTGHTGQLSNIQVEGLLREVLPGATKLDVQHFLVMVDADKDNLISLQELKSAVDQGVSVYNQVKKGADEHVLLLQRLHDYLTDNEGIIQEYFRLSDEDESGLLDHMEVAQFVQSIPGLNVEERKYIIGYLYQSDKNNDGNLSVSEFMAVVAASFGQVKAKVTIAHTTQ</sequence>
<dbReference type="InterPro" id="IPR011992">
    <property type="entry name" value="EF-hand-dom_pair"/>
</dbReference>
<keyword evidence="5" id="KW-1185">Reference proteome</keyword>
<dbReference type="PANTHER" id="PTHR46857">
    <property type="entry name" value="EPITHELIAL CELL-TRANSFORMING SEQUENCE 2 ONCOGENE-LIKE"/>
    <property type="match status" value="1"/>
</dbReference>
<feature type="domain" description="EF-hand" evidence="3">
    <location>
        <begin position="427"/>
        <end position="462"/>
    </location>
</feature>
<dbReference type="InterPro" id="IPR025592">
    <property type="entry name" value="DUF4347"/>
</dbReference>
<dbReference type="PROSITE" id="PS50222">
    <property type="entry name" value="EF_HAND_2"/>
    <property type="match status" value="2"/>
</dbReference>
<feature type="compositionally biased region" description="Low complexity" evidence="2">
    <location>
        <begin position="274"/>
        <end position="288"/>
    </location>
</feature>
<gene>
    <name evidence="4" type="ORF">CEUSTIGMA_g10206.t1</name>
</gene>
<dbReference type="PROSITE" id="PS00018">
    <property type="entry name" value="EF_HAND_1"/>
    <property type="match status" value="3"/>
</dbReference>
<dbReference type="SMART" id="SM00054">
    <property type="entry name" value="EFh"/>
    <property type="match status" value="3"/>
</dbReference>
<dbReference type="SUPFAM" id="SSF47473">
    <property type="entry name" value="EF-hand"/>
    <property type="match status" value="1"/>
</dbReference>
<comment type="caution">
    <text evidence="4">The sequence shown here is derived from an EMBL/GenBank/DDBJ whole genome shotgun (WGS) entry which is preliminary data.</text>
</comment>
<dbReference type="Pfam" id="PF13202">
    <property type="entry name" value="EF-hand_5"/>
    <property type="match status" value="2"/>
</dbReference>
<dbReference type="Pfam" id="PF14252">
    <property type="entry name" value="DUF4347"/>
    <property type="match status" value="1"/>
</dbReference>
<evidence type="ECO:0000313" key="5">
    <source>
        <dbReference type="Proteomes" id="UP000232323"/>
    </source>
</evidence>
<dbReference type="PANTHER" id="PTHR46857:SF2">
    <property type="entry name" value="F-BOX ONLY PROTEIN 16"/>
    <property type="match status" value="1"/>
</dbReference>
<feature type="region of interest" description="Disordered" evidence="2">
    <location>
        <begin position="264"/>
        <end position="289"/>
    </location>
</feature>
<dbReference type="AlphaFoldDB" id="A0A250XJ08"/>
<dbReference type="InterPro" id="IPR002048">
    <property type="entry name" value="EF_hand_dom"/>
</dbReference>
<dbReference type="Gene3D" id="1.10.238.10">
    <property type="entry name" value="EF-hand"/>
    <property type="match status" value="2"/>
</dbReference>
<dbReference type="OrthoDB" id="541026at2759"/>
<protein>
    <recommendedName>
        <fullName evidence="3">EF-hand domain-containing protein</fullName>
    </recommendedName>
</protein>
<evidence type="ECO:0000256" key="2">
    <source>
        <dbReference type="SAM" id="MobiDB-lite"/>
    </source>
</evidence>
<accession>A0A250XJ08</accession>
<dbReference type="InterPro" id="IPR052805">
    <property type="entry name" value="GEF_Ubiquitin-Prot_Reg"/>
</dbReference>
<dbReference type="EMBL" id="BEGY01000086">
    <property type="protein sequence ID" value="GAX82780.1"/>
    <property type="molecule type" value="Genomic_DNA"/>
</dbReference>
<organism evidence="4 5">
    <name type="scientific">Chlamydomonas eustigma</name>
    <dbReference type="NCBI Taxonomy" id="1157962"/>
    <lineage>
        <taxon>Eukaryota</taxon>
        <taxon>Viridiplantae</taxon>
        <taxon>Chlorophyta</taxon>
        <taxon>core chlorophytes</taxon>
        <taxon>Chlorophyceae</taxon>
        <taxon>CS clade</taxon>
        <taxon>Chlamydomonadales</taxon>
        <taxon>Chlamydomonadaceae</taxon>
        <taxon>Chlamydomonas</taxon>
    </lineage>
</organism>
<feature type="domain" description="EF-hand" evidence="3">
    <location>
        <begin position="368"/>
        <end position="403"/>
    </location>
</feature>
<name>A0A250XJ08_9CHLO</name>
<evidence type="ECO:0000259" key="3">
    <source>
        <dbReference type="PROSITE" id="PS50222"/>
    </source>
</evidence>
<keyword evidence="1" id="KW-0106">Calcium</keyword>
<dbReference type="STRING" id="1157962.A0A250XJ08"/>
<dbReference type="Proteomes" id="UP000232323">
    <property type="component" value="Unassembled WGS sequence"/>
</dbReference>